<accession>A0A183I4F3</accession>
<dbReference type="EMBL" id="UZAJ01041005">
    <property type="protein sequence ID" value="VDP17872.1"/>
    <property type="molecule type" value="Genomic_DNA"/>
</dbReference>
<dbReference type="AlphaFoldDB" id="A0A183I4F3"/>
<name>A0A183I4F3_9BILA</name>
<evidence type="ECO:0000313" key="3">
    <source>
        <dbReference type="Proteomes" id="UP000267606"/>
    </source>
</evidence>
<dbReference type="Proteomes" id="UP000267606">
    <property type="component" value="Unassembled WGS sequence"/>
</dbReference>
<evidence type="ECO:0000313" key="2">
    <source>
        <dbReference type="EMBL" id="VDP17872.1"/>
    </source>
</evidence>
<organism evidence="4">
    <name type="scientific">Onchocerca flexuosa</name>
    <dbReference type="NCBI Taxonomy" id="387005"/>
    <lineage>
        <taxon>Eukaryota</taxon>
        <taxon>Metazoa</taxon>
        <taxon>Ecdysozoa</taxon>
        <taxon>Nematoda</taxon>
        <taxon>Chromadorea</taxon>
        <taxon>Rhabditida</taxon>
        <taxon>Spirurina</taxon>
        <taxon>Spiruromorpha</taxon>
        <taxon>Filarioidea</taxon>
        <taxon>Onchocercidae</taxon>
        <taxon>Onchocerca</taxon>
    </lineage>
</organism>
<dbReference type="WBParaSite" id="OFLC_0001462301-mRNA-1">
    <property type="protein sequence ID" value="OFLC_0001462301-mRNA-1"/>
    <property type="gene ID" value="OFLC_0001462301"/>
</dbReference>
<keyword evidence="3" id="KW-1185">Reference proteome</keyword>
<protein>
    <submittedName>
        <fullName evidence="4">Secreted protein</fullName>
    </submittedName>
</protein>
<proteinExistence type="predicted"/>
<evidence type="ECO:0000313" key="4">
    <source>
        <dbReference type="WBParaSite" id="OFLC_0001462301-mRNA-1"/>
    </source>
</evidence>
<reference evidence="2 3" key="2">
    <citation type="submission" date="2018-11" db="EMBL/GenBank/DDBJ databases">
        <authorList>
            <consortium name="Pathogen Informatics"/>
        </authorList>
    </citation>
    <scope>NUCLEOTIDE SEQUENCE [LARGE SCALE GENOMIC DNA]</scope>
</reference>
<evidence type="ECO:0000256" key="1">
    <source>
        <dbReference type="SAM" id="Phobius"/>
    </source>
</evidence>
<gene>
    <name evidence="2" type="ORF">OFLC_LOCUS14615</name>
</gene>
<keyword evidence="1" id="KW-0472">Membrane</keyword>
<sequence length="86" mass="10205">MANNGWVYTWIAKVALRYVSLVCFMQPRMTRIEKCYLTALILHEVSFRTDTYVCIYVLKIGDRTKVRNLSVHMIRESVKQIKSRFT</sequence>
<keyword evidence="1" id="KW-0812">Transmembrane</keyword>
<feature type="transmembrane region" description="Helical" evidence="1">
    <location>
        <begin position="6"/>
        <end position="24"/>
    </location>
</feature>
<keyword evidence="1" id="KW-1133">Transmembrane helix</keyword>
<reference evidence="4" key="1">
    <citation type="submission" date="2016-06" db="UniProtKB">
        <authorList>
            <consortium name="WormBaseParasite"/>
        </authorList>
    </citation>
    <scope>IDENTIFICATION</scope>
</reference>